<dbReference type="Pfam" id="PF00702">
    <property type="entry name" value="Hydrolase"/>
    <property type="match status" value="1"/>
</dbReference>
<comment type="subcellular location">
    <subcellularLocation>
        <location evidence="1">Cell membrane</location>
        <topology evidence="1">Multi-pass membrane protein</topology>
    </subcellularLocation>
</comment>
<evidence type="ECO:0000256" key="10">
    <source>
        <dbReference type="ARBA" id="ARBA00023136"/>
    </source>
</evidence>
<dbReference type="InterPro" id="IPR001757">
    <property type="entry name" value="P_typ_ATPase"/>
</dbReference>
<keyword evidence="10 12" id="KW-0472">Membrane</keyword>
<evidence type="ECO:0000256" key="1">
    <source>
        <dbReference type="ARBA" id="ARBA00004651"/>
    </source>
</evidence>
<feature type="transmembrane region" description="Helical" evidence="12">
    <location>
        <begin position="329"/>
        <end position="356"/>
    </location>
</feature>
<evidence type="ECO:0000256" key="12">
    <source>
        <dbReference type="SAM" id="Phobius"/>
    </source>
</evidence>
<dbReference type="FunFam" id="2.70.150.10:FF:000020">
    <property type="entry name" value="Copper-exporting P-type ATPase A"/>
    <property type="match status" value="1"/>
</dbReference>
<feature type="domain" description="P-type ATPase A" evidence="13">
    <location>
        <begin position="179"/>
        <end position="278"/>
    </location>
</feature>
<feature type="transmembrane region" description="Helical" evidence="12">
    <location>
        <begin position="115"/>
        <end position="137"/>
    </location>
</feature>
<dbReference type="InterPro" id="IPR036412">
    <property type="entry name" value="HAD-like_sf"/>
</dbReference>
<dbReference type="GO" id="GO:0055070">
    <property type="term" value="P:copper ion homeostasis"/>
    <property type="evidence" value="ECO:0007669"/>
    <property type="project" value="TreeGrafter"/>
</dbReference>
<evidence type="ECO:0000256" key="3">
    <source>
        <dbReference type="ARBA" id="ARBA00022475"/>
    </source>
</evidence>
<evidence type="ECO:0000256" key="9">
    <source>
        <dbReference type="ARBA" id="ARBA00022989"/>
    </source>
</evidence>
<dbReference type="GO" id="GO:0016887">
    <property type="term" value="F:ATP hydrolysis activity"/>
    <property type="evidence" value="ECO:0007669"/>
    <property type="project" value="InterPro"/>
</dbReference>
<dbReference type="PRINTS" id="PR00120">
    <property type="entry name" value="HATPASE"/>
</dbReference>
<sequence length="681" mass="74088">MEKMDHGGEHSHGMHEEKQDTDTHGEHEGHGGKGKPRVHDHHKMMMEDFKKRFYISTALTIPILLLSPLIQRLLGISIAFPGDDLVLFALSSFVYFYGGYPFFKGFFEELTKTRPGMMTLISVAISAAYIYSSAVVFGLEGKYFFWELATLIDIMLLGHYIEMKSVLGASRALEELVKIMPSTAHRIRNGEVEEVPVEQLNPGDVVLIRPGEKIPVDGIVVEGESYVDESMLTGESRPVTKKPGDEVIGGSVNMEGSLKVEVKKTGKETYLSQIIELVRQAQESKSRTQDLANKAAFYLTIIALSAGTITFATWIFLGKDLAFAVERAVTVMVISCPHALGLAVPLVVAVSTSLAAQNGLLIRNRQAFERTKELQAVVFDKTGTLTEGKFGVTDIIAFTGSEDEVLRIAASMEMHSEHPIARSIVEEAERRGLKLEEVESFRAIPGKGIEAQIGGTTYMVVSPGYLREKGIEAGEEAEKLAAQGKTVVYLLKDSELAGVIALADRIKSESREAVEKLKKMGIKCMMLTGDNELVAKWVAEELGLDEYFAEVLPHEKAEMVAKVQEKYVTAMVGDGINDAPALAQADVGIAIGAGTDVAIETADIILVRSDPRDVVKIVELSKKTYAKMIQNLIWATGYNSVAIPLAAGVAYGIGILLTPAIGAALMSLSTVIVAINARLLK</sequence>
<dbReference type="CDD" id="cd07552">
    <property type="entry name" value="P-type_ATPase_Cu-like"/>
    <property type="match status" value="1"/>
</dbReference>
<dbReference type="Gene3D" id="2.70.150.10">
    <property type="entry name" value="Calcium-transporting ATPase, cytoplasmic transduction domain A"/>
    <property type="match status" value="1"/>
</dbReference>
<dbReference type="InterPro" id="IPR044492">
    <property type="entry name" value="P_typ_ATPase_HD_dom"/>
</dbReference>
<dbReference type="PANTHER" id="PTHR43520">
    <property type="entry name" value="ATP7, ISOFORM B"/>
    <property type="match status" value="1"/>
</dbReference>
<dbReference type="InterPro" id="IPR023298">
    <property type="entry name" value="ATPase_P-typ_TM_dom_sf"/>
</dbReference>
<dbReference type="eggNOG" id="arCOG01576">
    <property type="taxonomic scope" value="Archaea"/>
</dbReference>
<dbReference type="PANTHER" id="PTHR43520:SF8">
    <property type="entry name" value="P-TYPE CU(+) TRANSPORTER"/>
    <property type="match status" value="1"/>
</dbReference>
<keyword evidence="4 12" id="KW-0812">Transmembrane</keyword>
<feature type="transmembrane region" description="Helical" evidence="12">
    <location>
        <begin position="632"/>
        <end position="654"/>
    </location>
</feature>
<organism evidence="14 15">
    <name type="scientific">Geoglobus acetivorans</name>
    <dbReference type="NCBI Taxonomy" id="565033"/>
    <lineage>
        <taxon>Archaea</taxon>
        <taxon>Methanobacteriati</taxon>
        <taxon>Methanobacteriota</taxon>
        <taxon>Archaeoglobi</taxon>
        <taxon>Archaeoglobales</taxon>
        <taxon>Archaeoglobaceae</taxon>
        <taxon>Geoglobus</taxon>
    </lineage>
</organism>
<feature type="transmembrane region" description="Helical" evidence="12">
    <location>
        <begin position="85"/>
        <end position="103"/>
    </location>
</feature>
<evidence type="ECO:0000256" key="11">
    <source>
        <dbReference type="SAM" id="MobiDB-lite"/>
    </source>
</evidence>
<keyword evidence="3" id="KW-1003">Cell membrane</keyword>
<dbReference type="InterPro" id="IPR023214">
    <property type="entry name" value="HAD_sf"/>
</dbReference>
<evidence type="ECO:0000256" key="2">
    <source>
        <dbReference type="ARBA" id="ARBA00006024"/>
    </source>
</evidence>
<dbReference type="Pfam" id="PF00122">
    <property type="entry name" value="E1-E2_ATPase"/>
    <property type="match status" value="1"/>
</dbReference>
<dbReference type="GO" id="GO:0005524">
    <property type="term" value="F:ATP binding"/>
    <property type="evidence" value="ECO:0007669"/>
    <property type="project" value="UniProtKB-KW"/>
</dbReference>
<feature type="transmembrane region" description="Helical" evidence="12">
    <location>
        <begin position="295"/>
        <end position="317"/>
    </location>
</feature>
<dbReference type="SUPFAM" id="SSF81665">
    <property type="entry name" value="Calcium ATPase, transmembrane domain M"/>
    <property type="match status" value="1"/>
</dbReference>
<dbReference type="GO" id="GO:0005886">
    <property type="term" value="C:plasma membrane"/>
    <property type="evidence" value="ECO:0007669"/>
    <property type="project" value="UniProtKB-SubCell"/>
</dbReference>
<evidence type="ECO:0000313" key="14">
    <source>
        <dbReference type="EMBL" id="AIY91102.1"/>
    </source>
</evidence>
<dbReference type="InterPro" id="IPR018303">
    <property type="entry name" value="ATPase_P-typ_P_site"/>
</dbReference>
<evidence type="ECO:0000256" key="7">
    <source>
        <dbReference type="ARBA" id="ARBA00022840"/>
    </source>
</evidence>
<dbReference type="GeneID" id="24798645"/>
<dbReference type="SFLD" id="SFLDF00027">
    <property type="entry name" value="p-type_atpase"/>
    <property type="match status" value="1"/>
</dbReference>
<proteinExistence type="inferred from homology"/>
<dbReference type="InterPro" id="IPR059000">
    <property type="entry name" value="ATPase_P-type_domA"/>
</dbReference>
<keyword evidence="8" id="KW-1278">Translocase</keyword>
<dbReference type="STRING" id="565033.GACE_2078"/>
<dbReference type="RefSeq" id="WP_048093205.1">
    <property type="nucleotide sequence ID" value="NZ_CP009552.1"/>
</dbReference>
<dbReference type="SUPFAM" id="SSF81653">
    <property type="entry name" value="Calcium ATPase, transduction domain A"/>
    <property type="match status" value="1"/>
</dbReference>
<evidence type="ECO:0000256" key="4">
    <source>
        <dbReference type="ARBA" id="ARBA00022692"/>
    </source>
</evidence>
<dbReference type="NCBIfam" id="TIGR01525">
    <property type="entry name" value="ATPase-IB_hvy"/>
    <property type="match status" value="1"/>
</dbReference>
<dbReference type="EMBL" id="CP009552">
    <property type="protein sequence ID" value="AIY91102.1"/>
    <property type="molecule type" value="Genomic_DNA"/>
</dbReference>
<dbReference type="SUPFAM" id="SSF56784">
    <property type="entry name" value="HAD-like"/>
    <property type="match status" value="1"/>
</dbReference>
<evidence type="ECO:0000256" key="8">
    <source>
        <dbReference type="ARBA" id="ARBA00022967"/>
    </source>
</evidence>
<feature type="transmembrane region" description="Helical" evidence="12">
    <location>
        <begin position="143"/>
        <end position="161"/>
    </location>
</feature>
<dbReference type="Gene3D" id="3.40.50.1000">
    <property type="entry name" value="HAD superfamily/HAD-like"/>
    <property type="match status" value="1"/>
</dbReference>
<dbReference type="GO" id="GO:0005507">
    <property type="term" value="F:copper ion binding"/>
    <property type="evidence" value="ECO:0007669"/>
    <property type="project" value="TreeGrafter"/>
</dbReference>
<keyword evidence="6" id="KW-0547">Nucleotide-binding</keyword>
<feature type="region of interest" description="Disordered" evidence="11">
    <location>
        <begin position="1"/>
        <end position="39"/>
    </location>
</feature>
<dbReference type="InterPro" id="IPR008250">
    <property type="entry name" value="ATPase_P-typ_transduc_dom_A_sf"/>
</dbReference>
<dbReference type="PROSITE" id="PS00154">
    <property type="entry name" value="ATPASE_E1_E2"/>
    <property type="match status" value="1"/>
</dbReference>
<dbReference type="SFLD" id="SFLDG00002">
    <property type="entry name" value="C1.7:_P-type_atpase_like"/>
    <property type="match status" value="1"/>
</dbReference>
<reference evidence="14 15" key="1">
    <citation type="journal article" date="2015" name="Appl. Environ. Microbiol.">
        <title>The Geoglobus acetivorans genome: Fe(III) reduction, acetate utilization, autotrophic growth, and degradation of aromatic compounds in a hyperthermophilic archaeon.</title>
        <authorList>
            <person name="Mardanov A.V."/>
            <person name="Slododkina G.B."/>
            <person name="Slobodkin A.I."/>
            <person name="Beletsky A.V."/>
            <person name="Gavrilov S.N."/>
            <person name="Kublanov I.V."/>
            <person name="Bonch-Osmolovskaya E.A."/>
            <person name="Skryabin K.G."/>
            <person name="Ravin N.V."/>
        </authorList>
    </citation>
    <scope>NUCLEOTIDE SEQUENCE [LARGE SCALE GENOMIC DNA]</scope>
    <source>
        <strain evidence="14 15">SBH6</strain>
    </source>
</reference>
<dbReference type="NCBIfam" id="TIGR01511">
    <property type="entry name" value="ATPase-IB1_Cu"/>
    <property type="match status" value="1"/>
</dbReference>
<dbReference type="Proteomes" id="UP000030624">
    <property type="component" value="Chromosome"/>
</dbReference>
<dbReference type="InterPro" id="IPR027256">
    <property type="entry name" value="P-typ_ATPase_IB"/>
</dbReference>
<dbReference type="KEGG" id="gac:GACE_2078"/>
<evidence type="ECO:0000313" key="15">
    <source>
        <dbReference type="Proteomes" id="UP000030624"/>
    </source>
</evidence>
<dbReference type="Gene3D" id="3.40.1110.10">
    <property type="entry name" value="Calcium-transporting ATPase, cytoplasmic domain N"/>
    <property type="match status" value="1"/>
</dbReference>
<comment type="similarity">
    <text evidence="2">Belongs to the cation transport ATPase (P-type) (TC 3.A.3) family. Type IB subfamily.</text>
</comment>
<feature type="compositionally biased region" description="Basic and acidic residues" evidence="11">
    <location>
        <begin position="1"/>
        <end position="31"/>
    </location>
</feature>
<feature type="transmembrane region" description="Helical" evidence="12">
    <location>
        <begin position="660"/>
        <end position="680"/>
    </location>
</feature>
<keyword evidence="9 12" id="KW-1133">Transmembrane helix</keyword>
<dbReference type="InterPro" id="IPR023299">
    <property type="entry name" value="ATPase_P-typ_cyto_dom_N"/>
</dbReference>
<accession>A0A0A7GJG2</accession>
<keyword evidence="7" id="KW-0067">ATP-binding</keyword>
<evidence type="ECO:0000256" key="6">
    <source>
        <dbReference type="ARBA" id="ARBA00022741"/>
    </source>
</evidence>
<dbReference type="SFLD" id="SFLDS00003">
    <property type="entry name" value="Haloacid_Dehalogenase"/>
    <property type="match status" value="1"/>
</dbReference>
<feature type="transmembrane region" description="Helical" evidence="12">
    <location>
        <begin position="53"/>
        <end position="73"/>
    </location>
</feature>
<protein>
    <submittedName>
        <fullName evidence="14">Heavy-metal transporting ATPase</fullName>
    </submittedName>
</protein>
<keyword evidence="5" id="KW-0479">Metal-binding</keyword>
<evidence type="ECO:0000259" key="13">
    <source>
        <dbReference type="Pfam" id="PF00122"/>
    </source>
</evidence>
<dbReference type="PRINTS" id="PR00119">
    <property type="entry name" value="CATATPASE"/>
</dbReference>
<name>A0A0A7GJG2_GEOAI</name>
<dbReference type="NCBIfam" id="TIGR01494">
    <property type="entry name" value="ATPase_P-type"/>
    <property type="match status" value="1"/>
</dbReference>
<gene>
    <name evidence="14" type="ORF">GACE_2078</name>
</gene>
<evidence type="ECO:0000256" key="5">
    <source>
        <dbReference type="ARBA" id="ARBA00022723"/>
    </source>
</evidence>
<dbReference type="AlphaFoldDB" id="A0A0A7GJG2"/>
<dbReference type="HOGENOM" id="CLU_001771_11_2_2"/>
<dbReference type="GO" id="GO:0043682">
    <property type="term" value="F:P-type divalent copper transporter activity"/>
    <property type="evidence" value="ECO:0007669"/>
    <property type="project" value="TreeGrafter"/>
</dbReference>